<proteinExistence type="predicted"/>
<dbReference type="CDD" id="cd00038">
    <property type="entry name" value="CAP_ED"/>
    <property type="match status" value="1"/>
</dbReference>
<accession>A0A1F6CFZ0</accession>
<dbReference type="InterPro" id="IPR000595">
    <property type="entry name" value="cNMP-bd_dom"/>
</dbReference>
<evidence type="ECO:0000313" key="3">
    <source>
        <dbReference type="Proteomes" id="UP000178606"/>
    </source>
</evidence>
<dbReference type="Proteomes" id="UP000178606">
    <property type="component" value="Unassembled WGS sequence"/>
</dbReference>
<evidence type="ECO:0000313" key="2">
    <source>
        <dbReference type="EMBL" id="OGG47891.1"/>
    </source>
</evidence>
<dbReference type="InterPro" id="IPR050397">
    <property type="entry name" value="Env_Response_Regulators"/>
</dbReference>
<comment type="caution">
    <text evidence="2">The sequence shown here is derived from an EMBL/GenBank/DDBJ whole genome shotgun (WGS) entry which is preliminary data.</text>
</comment>
<name>A0A1F6CFZ0_HANXR</name>
<dbReference type="PANTHER" id="PTHR24567">
    <property type="entry name" value="CRP FAMILY TRANSCRIPTIONAL REGULATORY PROTEIN"/>
    <property type="match status" value="1"/>
</dbReference>
<protein>
    <recommendedName>
        <fullName evidence="1">Cyclic nucleotide-binding domain-containing protein</fullName>
    </recommendedName>
</protein>
<dbReference type="PANTHER" id="PTHR24567:SF74">
    <property type="entry name" value="HTH-TYPE TRANSCRIPTIONAL REGULATOR ARCR"/>
    <property type="match status" value="1"/>
</dbReference>
<dbReference type="GO" id="GO:0003700">
    <property type="term" value="F:DNA-binding transcription factor activity"/>
    <property type="evidence" value="ECO:0007669"/>
    <property type="project" value="TreeGrafter"/>
</dbReference>
<dbReference type="Gene3D" id="2.60.120.10">
    <property type="entry name" value="Jelly Rolls"/>
    <property type="match status" value="1"/>
</dbReference>
<reference evidence="2 3" key="1">
    <citation type="journal article" date="2016" name="Nat. Commun.">
        <title>Thousands of microbial genomes shed light on interconnected biogeochemical processes in an aquifer system.</title>
        <authorList>
            <person name="Anantharaman K."/>
            <person name="Brown C.T."/>
            <person name="Hug L.A."/>
            <person name="Sharon I."/>
            <person name="Castelle C.J."/>
            <person name="Probst A.J."/>
            <person name="Thomas B.C."/>
            <person name="Singh A."/>
            <person name="Wilkins M.J."/>
            <person name="Karaoz U."/>
            <person name="Brodie E.L."/>
            <person name="Williams K.H."/>
            <person name="Hubbard S.S."/>
            <person name="Banfield J.F."/>
        </authorList>
    </citation>
    <scope>NUCLEOTIDE SEQUENCE [LARGE SCALE GENOMIC DNA]</scope>
    <source>
        <strain evidence="3">RIFCSPLOWO2_12_FULL_64_10</strain>
    </source>
</reference>
<organism evidence="2 3">
    <name type="scientific">Handelsmanbacteria sp. (strain RIFCSPLOWO2_12_FULL_64_10)</name>
    <dbReference type="NCBI Taxonomy" id="1817868"/>
    <lineage>
        <taxon>Bacteria</taxon>
        <taxon>Candidatus Handelsmaniibacteriota</taxon>
    </lineage>
</organism>
<dbReference type="SMART" id="SM00100">
    <property type="entry name" value="cNMP"/>
    <property type="match status" value="1"/>
</dbReference>
<evidence type="ECO:0000259" key="1">
    <source>
        <dbReference type="PROSITE" id="PS50042"/>
    </source>
</evidence>
<dbReference type="InterPro" id="IPR014710">
    <property type="entry name" value="RmlC-like_jellyroll"/>
</dbReference>
<dbReference type="EMBL" id="MFKF01000262">
    <property type="protein sequence ID" value="OGG47891.1"/>
    <property type="molecule type" value="Genomic_DNA"/>
</dbReference>
<dbReference type="AlphaFoldDB" id="A0A1F6CFZ0"/>
<gene>
    <name evidence="2" type="ORF">A3F84_12110</name>
</gene>
<dbReference type="PROSITE" id="PS50042">
    <property type="entry name" value="CNMP_BINDING_3"/>
    <property type="match status" value="1"/>
</dbReference>
<dbReference type="GO" id="GO:0005829">
    <property type="term" value="C:cytosol"/>
    <property type="evidence" value="ECO:0007669"/>
    <property type="project" value="TreeGrafter"/>
</dbReference>
<dbReference type="InterPro" id="IPR018490">
    <property type="entry name" value="cNMP-bd_dom_sf"/>
</dbReference>
<dbReference type="Pfam" id="PF00027">
    <property type="entry name" value="cNMP_binding"/>
    <property type="match status" value="1"/>
</dbReference>
<sequence>METADYFSVFSKQGAGTALPADDALLLPDWSAESWGKLLRCTVPQPFHASEVVLQRGATDRALFFIVSGALEVGITQIDGVSIIPLAHIGAGSIVGEQSFFDGHTRSANVWAVSPGEMLRLEYQVFRTFSEAEPALARDLLFAVARVMSARMRNTTLRVRR</sequence>
<feature type="domain" description="Cyclic nucleotide-binding" evidence="1">
    <location>
        <begin position="26"/>
        <end position="129"/>
    </location>
</feature>
<dbReference type="SUPFAM" id="SSF51206">
    <property type="entry name" value="cAMP-binding domain-like"/>
    <property type="match status" value="1"/>
</dbReference>